<gene>
    <name evidence="3" type="ORF">FOZ76_14055</name>
</gene>
<dbReference type="PIRSF" id="PIRSF017082">
    <property type="entry name" value="YflP"/>
    <property type="match status" value="1"/>
</dbReference>
<accession>A0A556AKI4</accession>
<dbReference type="PANTHER" id="PTHR42928">
    <property type="entry name" value="TRICARBOXYLATE-BINDING PROTEIN"/>
    <property type="match status" value="1"/>
</dbReference>
<dbReference type="Gene3D" id="3.40.190.10">
    <property type="entry name" value="Periplasmic binding protein-like II"/>
    <property type="match status" value="1"/>
</dbReference>
<organism evidence="3 4">
    <name type="scientific">Verticiella sediminum</name>
    <dbReference type="NCBI Taxonomy" id="1247510"/>
    <lineage>
        <taxon>Bacteria</taxon>
        <taxon>Pseudomonadati</taxon>
        <taxon>Pseudomonadota</taxon>
        <taxon>Betaproteobacteria</taxon>
        <taxon>Burkholderiales</taxon>
        <taxon>Alcaligenaceae</taxon>
        <taxon>Verticiella</taxon>
    </lineage>
</organism>
<evidence type="ECO:0000313" key="4">
    <source>
        <dbReference type="Proteomes" id="UP000318405"/>
    </source>
</evidence>
<dbReference type="Proteomes" id="UP000318405">
    <property type="component" value="Unassembled WGS sequence"/>
</dbReference>
<dbReference type="Gene3D" id="3.40.190.150">
    <property type="entry name" value="Bordetella uptake gene, domain 1"/>
    <property type="match status" value="1"/>
</dbReference>
<dbReference type="AlphaFoldDB" id="A0A556AKI4"/>
<protein>
    <submittedName>
        <fullName evidence="3">Tripartite tricarboxylate transporter substrate binding protein</fullName>
    </submittedName>
</protein>
<dbReference type="SUPFAM" id="SSF53850">
    <property type="entry name" value="Periplasmic binding protein-like II"/>
    <property type="match status" value="1"/>
</dbReference>
<feature type="signal peptide" evidence="2">
    <location>
        <begin position="1"/>
        <end position="38"/>
    </location>
</feature>
<dbReference type="InterPro" id="IPR042100">
    <property type="entry name" value="Bug_dom1"/>
</dbReference>
<comment type="caution">
    <text evidence="3">The sequence shown here is derived from an EMBL/GenBank/DDBJ whole genome shotgun (WGS) entry which is preliminary data.</text>
</comment>
<feature type="chain" id="PRO_5022184481" evidence="2">
    <location>
        <begin position="39"/>
        <end position="340"/>
    </location>
</feature>
<evidence type="ECO:0000256" key="2">
    <source>
        <dbReference type="SAM" id="SignalP"/>
    </source>
</evidence>
<dbReference type="Pfam" id="PF03401">
    <property type="entry name" value="TctC"/>
    <property type="match status" value="1"/>
</dbReference>
<comment type="similarity">
    <text evidence="1">Belongs to the UPF0065 (bug) family.</text>
</comment>
<proteinExistence type="inferred from homology"/>
<dbReference type="EMBL" id="VLTJ01000028">
    <property type="protein sequence ID" value="TSH93383.1"/>
    <property type="molecule type" value="Genomic_DNA"/>
</dbReference>
<keyword evidence="2" id="KW-0732">Signal</keyword>
<dbReference type="PANTHER" id="PTHR42928:SF5">
    <property type="entry name" value="BLR1237 PROTEIN"/>
    <property type="match status" value="1"/>
</dbReference>
<name>A0A556AKI4_9BURK</name>
<reference evidence="3 4" key="1">
    <citation type="submission" date="2019-07" db="EMBL/GenBank/DDBJ databases">
        <title>Qingshengfaniella alkalisoli gen. nov., sp. nov., isolated from saline soil.</title>
        <authorList>
            <person name="Xu L."/>
            <person name="Huang X.-X."/>
            <person name="Sun J.-Q."/>
        </authorList>
    </citation>
    <scope>NUCLEOTIDE SEQUENCE [LARGE SCALE GENOMIC DNA]</scope>
    <source>
        <strain evidence="3 4">DSM 27279</strain>
    </source>
</reference>
<evidence type="ECO:0000313" key="3">
    <source>
        <dbReference type="EMBL" id="TSH93383.1"/>
    </source>
</evidence>
<keyword evidence="4" id="KW-1185">Reference proteome</keyword>
<dbReference type="OrthoDB" id="8676224at2"/>
<dbReference type="InterPro" id="IPR005064">
    <property type="entry name" value="BUG"/>
</dbReference>
<dbReference type="CDD" id="cd07012">
    <property type="entry name" value="PBP2_Bug_TTT"/>
    <property type="match status" value="1"/>
</dbReference>
<sequence length="340" mass="36231">MGAVMPDLRVVFRAACGSWRSALAAGVLAACSTSAALAGSFPERPVTIIVPFAAGGGSDIAARLIGQRLQEKFGQPFIVENKPGASTQIATRHVITQPGDGYTLLLATTSVINNDYLYKNLAYDAKKSLQPVVGIVDVPAFLAVGTAAPVSSVGEFLEYARQRSEKNLLNYGSAGNASTLHLAGEWFNQAAKLKGTHVAYRGSGPAVVALMAGEVDYSFENLAPALPQLGEGRMRLLAIAGPERFPTVPDVPTLKEFGLPDTDLASWFVLMTHADAPAEVVRTLNEAVNEVLQRADVQQRLLDLGLRPTGGSPQELAQRMEEDRGKWARIIEAGHVTVEQ</sequence>
<evidence type="ECO:0000256" key="1">
    <source>
        <dbReference type="ARBA" id="ARBA00006987"/>
    </source>
</evidence>